<keyword evidence="11" id="KW-0967">Endosome</keyword>
<protein>
    <recommendedName>
        <fullName evidence="11">Phosphatidylserine decarboxylase proenzyme 2</fullName>
        <ecNumber evidence="11">4.1.1.65</ecNumber>
    </recommendedName>
    <component>
        <recommendedName>
            <fullName evidence="11">Phosphatidylserine decarboxylase 2 beta chain</fullName>
        </recommendedName>
    </component>
    <component>
        <recommendedName>
            <fullName evidence="11">Phosphatidylserine decarboxylase 2 alpha chain</fullName>
        </recommendedName>
    </component>
</protein>
<evidence type="ECO:0000256" key="9">
    <source>
        <dbReference type="ARBA" id="ARBA00023264"/>
    </source>
</evidence>
<evidence type="ECO:0000256" key="12">
    <source>
        <dbReference type="SAM" id="MobiDB-lite"/>
    </source>
</evidence>
<dbReference type="GO" id="GO:0005509">
    <property type="term" value="F:calcium ion binding"/>
    <property type="evidence" value="ECO:0007669"/>
    <property type="project" value="InterPro"/>
</dbReference>
<dbReference type="GO" id="GO:0006646">
    <property type="term" value="P:phosphatidylethanolamine biosynthetic process"/>
    <property type="evidence" value="ECO:0007669"/>
    <property type="project" value="UniProtKB-UniRule"/>
</dbReference>
<feature type="region of interest" description="Disordered" evidence="12">
    <location>
        <begin position="389"/>
        <end position="456"/>
    </location>
</feature>
<comment type="subunit">
    <text evidence="11">Heterodimer of a large membrane-associated beta subunit and a small pyruvoyl-containing alpha subunit. Interacts with pstB2. This interaction may be a means to structurally tether the donor membrane (ER) harboring PstB2 to acceptor membranes (Golgi/endosomes) harboring PSD2 during PtdSer transport to the site of PtdEtn synthesis.</text>
</comment>
<keyword evidence="8 11" id="KW-0456">Lyase</keyword>
<name>A0A0E9NKL2_SAICN</name>
<evidence type="ECO:0000259" key="13">
    <source>
        <dbReference type="PROSITE" id="PS50004"/>
    </source>
</evidence>
<accession>A0A0E9NKL2</accession>
<dbReference type="GO" id="GO:0010008">
    <property type="term" value="C:endosome membrane"/>
    <property type="evidence" value="ECO:0007669"/>
    <property type="project" value="UniProtKB-SubCell"/>
</dbReference>
<comment type="similarity">
    <text evidence="11">Belongs to the phosphatidylserine decarboxylase family. PSD-B subfamily. Eukaryotic type II sub-subfamily.</text>
</comment>
<dbReference type="GO" id="GO:0005795">
    <property type="term" value="C:Golgi stack"/>
    <property type="evidence" value="ECO:0007669"/>
    <property type="project" value="UniProtKB-UniRule"/>
</dbReference>
<feature type="region of interest" description="Disordered" evidence="12">
    <location>
        <begin position="1"/>
        <end position="25"/>
    </location>
</feature>
<evidence type="ECO:0000313" key="15">
    <source>
        <dbReference type="EMBL" id="GAO50369.1"/>
    </source>
</evidence>
<evidence type="ECO:0000256" key="8">
    <source>
        <dbReference type="ARBA" id="ARBA00023239"/>
    </source>
</evidence>
<dbReference type="InterPro" id="IPR035892">
    <property type="entry name" value="C2_domain_sf"/>
</dbReference>
<keyword evidence="7 11" id="KW-0594">Phospholipid biosynthesis</keyword>
<comment type="function">
    <text evidence="11">Catalyzes the formation of phosphatidylethanolamine (PtdEtn) from phosphatidylserine (PtdSer). Plays a central role in phospholipid metabolism and in the interorganelle trafficking of phosphatidylserine.</text>
</comment>
<feature type="active site" description="Schiff-base intermediate with substrate; via pyruvic acid; for decarboxylase activity" evidence="11">
    <location>
        <position position="1008"/>
    </location>
</feature>
<feature type="domain" description="C2" evidence="13">
    <location>
        <begin position="15"/>
        <end position="136"/>
    </location>
</feature>
<evidence type="ECO:0000313" key="16">
    <source>
        <dbReference type="Proteomes" id="UP000033140"/>
    </source>
</evidence>
<feature type="chain" id="PRO_5023512299" description="Phosphatidylserine decarboxylase 2 alpha chain" evidence="11">
    <location>
        <begin position="1008"/>
        <end position="1103"/>
    </location>
</feature>
<evidence type="ECO:0000256" key="6">
    <source>
        <dbReference type="ARBA" id="ARBA00023145"/>
    </source>
</evidence>
<dbReference type="PROSITE" id="PS50004">
    <property type="entry name" value="C2"/>
    <property type="match status" value="2"/>
</dbReference>
<keyword evidence="16" id="KW-1185">Reference proteome</keyword>
<evidence type="ECO:0000256" key="11">
    <source>
        <dbReference type="HAMAP-Rule" id="MF_03209"/>
    </source>
</evidence>
<feature type="region of interest" description="Disordered" evidence="12">
    <location>
        <begin position="1048"/>
        <end position="1090"/>
    </location>
</feature>
<feature type="compositionally biased region" description="Polar residues" evidence="12">
    <location>
        <begin position="413"/>
        <end position="426"/>
    </location>
</feature>
<feature type="chain" id="PRO_5023512300" description="Phosphatidylserine decarboxylase 2 beta chain" evidence="11">
    <location>
        <begin position="1"/>
        <end position="1007"/>
    </location>
</feature>
<comment type="PTM">
    <text evidence="11">Is synthesized initially as an inactive proenzyme. Formation of the active enzyme involves a self-maturation process in which the active site pyruvoyl group is generated from an internal serine residue via an autocatalytic post-translational modification. Two non-identical subunits are generated from the proenzyme in this reaction, and the pyruvate is formed at the N-terminus of the alpha chain, which is derived from the carboxyl end of the proenzyme. The autoendoproteolytic cleavage occurs by a canonical serine protease mechanism, in which the side chain hydroxyl group of the serine supplies its oxygen atom to form the C-terminus of the beta chain, while the remainder of the serine residue undergoes an oxidative deamination to produce ammonia and the pyruvoyl prosthetic group on the alpha chain. During this reaction, the Ser that is part of the protease active site of the proenzyme becomes the pyruvoyl prosthetic group, which constitutes an essential element of the active site of the mature decarboxylase.</text>
</comment>
<dbReference type="InterPro" id="IPR018247">
    <property type="entry name" value="EF_Hand_1_Ca_BS"/>
</dbReference>
<organism evidence="15 16">
    <name type="scientific">Saitoella complicata (strain BCRC 22490 / CBS 7301 / JCM 7358 / NBRC 10748 / NRRL Y-17804)</name>
    <dbReference type="NCBI Taxonomy" id="698492"/>
    <lineage>
        <taxon>Eukaryota</taxon>
        <taxon>Fungi</taxon>
        <taxon>Dikarya</taxon>
        <taxon>Ascomycota</taxon>
        <taxon>Taphrinomycotina</taxon>
        <taxon>Taphrinomycotina incertae sedis</taxon>
        <taxon>Saitoella</taxon>
    </lineage>
</organism>
<reference evidence="15 16" key="1">
    <citation type="journal article" date="2011" name="J. Gen. Appl. Microbiol.">
        <title>Draft genome sequencing of the enigmatic yeast Saitoella complicata.</title>
        <authorList>
            <person name="Nishida H."/>
            <person name="Hamamoto M."/>
            <person name="Sugiyama J."/>
        </authorList>
    </citation>
    <scope>NUCLEOTIDE SEQUENCE [LARGE SCALE GENOMIC DNA]</scope>
    <source>
        <strain evidence="15 16">NRRL Y-17804</strain>
    </source>
</reference>
<reference evidence="15 16" key="3">
    <citation type="journal article" date="2015" name="Genome Announc.">
        <title>Draft Genome Sequence of the Archiascomycetous Yeast Saitoella complicata.</title>
        <authorList>
            <person name="Yamauchi K."/>
            <person name="Kondo S."/>
            <person name="Hamamoto M."/>
            <person name="Takahashi Y."/>
            <person name="Ogura Y."/>
            <person name="Hayashi T."/>
            <person name="Nishida H."/>
        </authorList>
    </citation>
    <scope>NUCLEOTIDE SEQUENCE [LARGE SCALE GENOMIC DNA]</scope>
    <source>
        <strain evidence="15 16">NRRL Y-17804</strain>
    </source>
</reference>
<dbReference type="GO" id="GO:0000139">
    <property type="term" value="C:Golgi membrane"/>
    <property type="evidence" value="ECO:0007669"/>
    <property type="project" value="UniProtKB-SubCell"/>
</dbReference>
<dbReference type="RefSeq" id="XP_019023880.1">
    <property type="nucleotide sequence ID" value="XM_019171852.1"/>
</dbReference>
<keyword evidence="3" id="KW-0106">Calcium</keyword>
<dbReference type="EC" id="4.1.1.65" evidence="11"/>
<feature type="active site" description="Charge relay system; for autoendoproteolytic cleavage activity" evidence="11">
    <location>
        <position position="863"/>
    </location>
</feature>
<feature type="domain" description="EF-hand" evidence="14">
    <location>
        <begin position="498"/>
        <end position="533"/>
    </location>
</feature>
<proteinExistence type="inferred from homology"/>
<dbReference type="PROSITE" id="PS50222">
    <property type="entry name" value="EF_HAND_2"/>
    <property type="match status" value="1"/>
</dbReference>
<dbReference type="AlphaFoldDB" id="A0A0E9NKL2"/>
<evidence type="ECO:0000256" key="2">
    <source>
        <dbReference type="ARBA" id="ARBA00022793"/>
    </source>
</evidence>
<dbReference type="PROSITE" id="PS00018">
    <property type="entry name" value="EF_HAND_1"/>
    <property type="match status" value="1"/>
</dbReference>
<dbReference type="SMART" id="SM00239">
    <property type="entry name" value="C2"/>
    <property type="match status" value="2"/>
</dbReference>
<comment type="domain">
    <text evidence="11">The C2 domains have an essential, but non-catalytic function. They may facilitate interactions with other proteins and are required for lipid transport function.</text>
</comment>
<keyword evidence="10 11" id="KW-0670">Pyruvate</keyword>
<dbReference type="GO" id="GO:0016540">
    <property type="term" value="P:protein autoprocessing"/>
    <property type="evidence" value="ECO:0007669"/>
    <property type="project" value="UniProtKB-UniRule"/>
</dbReference>
<dbReference type="InterPro" id="IPR011992">
    <property type="entry name" value="EF-hand-dom_pair"/>
</dbReference>
<evidence type="ECO:0000256" key="10">
    <source>
        <dbReference type="ARBA" id="ARBA00023317"/>
    </source>
</evidence>
<comment type="pathway">
    <text evidence="11">Phospholipid metabolism; phosphatidylethanolamine biosynthesis; phosphatidylethanolamine from CDP-diacylglycerol: step 2/2.</text>
</comment>
<dbReference type="SUPFAM" id="SSF47473">
    <property type="entry name" value="EF-hand"/>
    <property type="match status" value="1"/>
</dbReference>
<dbReference type="InterPro" id="IPR000008">
    <property type="entry name" value="C2_dom"/>
</dbReference>
<feature type="active site" description="Charge relay system; for autoendoproteolytic cleavage activity" evidence="11">
    <location>
        <position position="921"/>
    </location>
</feature>
<keyword evidence="9 11" id="KW-1208">Phospholipid metabolism</keyword>
<dbReference type="OrthoDB" id="67700at2759"/>
<keyword evidence="6 11" id="KW-0865">Zymogen</keyword>
<dbReference type="InterPro" id="IPR002048">
    <property type="entry name" value="EF_hand_dom"/>
</dbReference>
<evidence type="ECO:0000256" key="7">
    <source>
        <dbReference type="ARBA" id="ARBA00023209"/>
    </source>
</evidence>
<reference evidence="15 16" key="2">
    <citation type="journal article" date="2014" name="J. Gen. Appl. Microbiol.">
        <title>The early diverging ascomycetous budding yeast Saitoella complicata has three histone deacetylases belonging to the Clr6, Hos2, and Rpd3 lineages.</title>
        <authorList>
            <person name="Nishida H."/>
            <person name="Matsumoto T."/>
            <person name="Kondo S."/>
            <person name="Hamamoto M."/>
            <person name="Yoshikawa H."/>
        </authorList>
    </citation>
    <scope>NUCLEOTIDE SEQUENCE [LARGE SCALE GENOMIC DNA]</scope>
    <source>
        <strain evidence="15 16">NRRL Y-17804</strain>
    </source>
</reference>
<gene>
    <name evidence="11" type="primary">PSD2</name>
    <name evidence="15" type="ORF">G7K_4496-t1</name>
</gene>
<keyword evidence="11" id="KW-0333">Golgi apparatus</keyword>
<dbReference type="HAMAP" id="MF_00663">
    <property type="entry name" value="PS_decarb_PSD_B_type2"/>
    <property type="match status" value="1"/>
</dbReference>
<dbReference type="OMA" id="TCASRDW"/>
<comment type="subcellular location">
    <subcellularLocation>
        <location evidence="11">Golgi apparatus membrane</location>
        <topology evidence="11">Peripheral membrane protein</topology>
        <orientation evidence="11">Cytoplasmic side</orientation>
    </subcellularLocation>
    <subcellularLocation>
        <location evidence="11">Endosome membrane</location>
        <topology evidence="11">Peripheral membrane protein</topology>
        <orientation evidence="11">Cytoplasmic side</orientation>
    </subcellularLocation>
</comment>
<dbReference type="EMBL" id="BACD03000032">
    <property type="protein sequence ID" value="GAO50369.1"/>
    <property type="molecule type" value="Genomic_DNA"/>
</dbReference>
<feature type="compositionally biased region" description="Basic and acidic residues" evidence="12">
    <location>
        <begin position="1056"/>
        <end position="1074"/>
    </location>
</feature>
<evidence type="ECO:0000256" key="1">
    <source>
        <dbReference type="ARBA" id="ARBA00022516"/>
    </source>
</evidence>
<dbReference type="InterPro" id="IPR033179">
    <property type="entry name" value="PSD_type2_pro"/>
</dbReference>
<feature type="site" description="Cleavage (non-hydrolytic); by autocatalysis" evidence="11">
    <location>
        <begin position="1007"/>
        <end position="1008"/>
    </location>
</feature>
<dbReference type="STRING" id="698492.A0A0E9NKL2"/>
<comment type="cofactor">
    <cofactor evidence="11">
        <name>pyruvate</name>
        <dbReference type="ChEBI" id="CHEBI:15361"/>
    </cofactor>
    <text evidence="11">Binds 1 pyruvoyl group covalently per subunit.</text>
</comment>
<dbReference type="GO" id="GO:0004609">
    <property type="term" value="F:phosphatidylserine decarboxylase activity"/>
    <property type="evidence" value="ECO:0007669"/>
    <property type="project" value="UniProtKB-UniRule"/>
</dbReference>
<dbReference type="PANTHER" id="PTHR10067:SF17">
    <property type="entry name" value="PHOSPHATIDYLSERINE DECARBOXYLASE PROENZYME 2"/>
    <property type="match status" value="1"/>
</dbReference>
<sequence>MHIPVPNRLKGSPFPGRSRTSSPKVDMPALLPLTVRIEVIQARDLIGKDKHGTSSDPYIAGTINDQKFQTHTIDKTLSPKWNATFDLQLTEQVDKPYVVEITCWDKDRFGKDYLGELKVSLHEAFTALTGNHIRPDDSKNHAQWYALTSLRKKSRVSGEVQLRFSLFDPTGNATTNEQLLAVWQQYYWRSMGGDLEDTLKKIRSNGSASSRLEDPEVYDAYEGVASESAIEDMVSVSGDSAVEEDGKRKKNEKRKKKKKVFGFNAGTQDVLGLIFLEIKSITDLPPERNVTRTGFDMDPFVIISFGKKTFRTKIVNHSLNPNFNEKLVFQVMNHEKHFQINFKVADRDKFSNNDSVAFAILPADELISIGPQADQETGLYDIPEPLKEVDDDDLKLPKPKRVGSRFGMLNPMSRGNSQVSMATSAATGDKNGGPDPPLPSQATVPPDPEKALAAAADPSDEGFIPFDLPLDLVRKDKWEDKHRPEIHIRAKFVPYPALRQQFWRCLLRQYDADDSGNIDRVELVTMLDSLGSTLKDKTINGFFRRFSDSGLYMKDGVTGKRISHPAVEEQITFDQAIICLEDMLDPQRRGPNFVAPAWPNSGSNTPSSEQESPNMTPAATTDRESMSGYPLSTAVSSLDGRTPGVSAIDNSIADTDELADNDDRSEEHVIVIEECPLCHQPRMHKKADVDIVTHLATCASQDWKRVDRLVMGDFVTPSQAQRKWYVKVISKVTYGGYKLGANSANILVQDRLTGLVQEERMSVYVRLGIRLLYKGLKSSRMESSRIRKLLKSMSEKQGKKYDSPSSAKEIRPFINFHQLDMTEVLEPMENFRTFNQFFYRKLKPGARKCTAPDDPSIAVSPADCRSVVFDKIEKATEIWIKGTSFSIGRLFGDAYQEEVKNFEGGAIGIFRLAPQDYHRFHVPVDGVLGEPKLIKGNYYTVNPMAIRSALDVYGENVRVAVPIDSVAHGRVMVICVGAMMVGSTIITAKKGQHVRRVDELGYFKFGGSTLLVLFQPGRFAFDDDLVSNSKSSIETYLRVGMSIGHLPGQPSYAPTLEKENITQEDREDAARRIEGSLAPPRRSSSIKSSIDGITGGISAANIQ</sequence>
<keyword evidence="2 11" id="KW-0210">Decarboxylase</keyword>
<keyword evidence="1 11" id="KW-0444">Lipid biosynthesis</keyword>
<evidence type="ECO:0000256" key="5">
    <source>
        <dbReference type="ARBA" id="ARBA00023136"/>
    </source>
</evidence>
<comment type="catalytic activity">
    <reaction evidence="11">
        <text>a 1,2-diacyl-sn-glycero-3-phospho-L-serine + H(+) = a 1,2-diacyl-sn-glycero-3-phosphoethanolamine + CO2</text>
        <dbReference type="Rhea" id="RHEA:20828"/>
        <dbReference type="ChEBI" id="CHEBI:15378"/>
        <dbReference type="ChEBI" id="CHEBI:16526"/>
        <dbReference type="ChEBI" id="CHEBI:57262"/>
        <dbReference type="ChEBI" id="CHEBI:64612"/>
        <dbReference type="EC" id="4.1.1.65"/>
    </reaction>
</comment>
<evidence type="ECO:0000256" key="4">
    <source>
        <dbReference type="ARBA" id="ARBA00023098"/>
    </source>
</evidence>
<dbReference type="SUPFAM" id="SSF49562">
    <property type="entry name" value="C2 domain (Calcium/lipid-binding domain, CaLB)"/>
    <property type="match status" value="2"/>
</dbReference>
<dbReference type="UniPathway" id="UPA00558">
    <property type="reaction ID" value="UER00616"/>
</dbReference>
<comment type="caution">
    <text evidence="15">The sequence shown here is derived from an EMBL/GenBank/DDBJ whole genome shotgun (WGS) entry which is preliminary data.</text>
</comment>
<dbReference type="PANTHER" id="PTHR10067">
    <property type="entry name" value="PHOSPHATIDYLSERINE DECARBOXYLASE"/>
    <property type="match status" value="1"/>
</dbReference>
<keyword evidence="5 11" id="KW-0472">Membrane</keyword>
<feature type="active site" description="Charge relay system; for autoendoproteolytic cleavage activity" evidence="11">
    <location>
        <position position="1008"/>
    </location>
</feature>
<dbReference type="Pfam" id="PF00168">
    <property type="entry name" value="C2"/>
    <property type="match status" value="2"/>
</dbReference>
<evidence type="ECO:0000256" key="3">
    <source>
        <dbReference type="ARBA" id="ARBA00022837"/>
    </source>
</evidence>
<feature type="domain" description="C2" evidence="13">
    <location>
        <begin position="255"/>
        <end position="377"/>
    </location>
</feature>
<feature type="modified residue" description="Pyruvic acid (Ser); by autocatalysis" evidence="11">
    <location>
        <position position="1008"/>
    </location>
</feature>
<dbReference type="CDD" id="cd04039">
    <property type="entry name" value="C2_PSD"/>
    <property type="match status" value="1"/>
</dbReference>
<dbReference type="Gene3D" id="2.60.40.150">
    <property type="entry name" value="C2 domain"/>
    <property type="match status" value="2"/>
</dbReference>
<feature type="region of interest" description="Disordered" evidence="12">
    <location>
        <begin position="594"/>
        <end position="629"/>
    </location>
</feature>
<dbReference type="Pfam" id="PF02666">
    <property type="entry name" value="PS_Dcarbxylase"/>
    <property type="match status" value="1"/>
</dbReference>
<evidence type="ECO:0000259" key="14">
    <source>
        <dbReference type="PROSITE" id="PS50222"/>
    </source>
</evidence>
<feature type="compositionally biased region" description="Polar residues" evidence="12">
    <location>
        <begin position="600"/>
        <end position="619"/>
    </location>
</feature>
<dbReference type="Gene3D" id="1.10.238.10">
    <property type="entry name" value="EF-hand"/>
    <property type="match status" value="1"/>
</dbReference>
<dbReference type="InterPro" id="IPR003817">
    <property type="entry name" value="PS_Dcarbxylase"/>
</dbReference>
<keyword evidence="4 11" id="KW-0443">Lipid metabolism</keyword>
<dbReference type="Proteomes" id="UP000033140">
    <property type="component" value="Unassembled WGS sequence"/>
</dbReference>